<dbReference type="Proteomes" id="UP000295008">
    <property type="component" value="Unassembled WGS sequence"/>
</dbReference>
<evidence type="ECO:0000256" key="3">
    <source>
        <dbReference type="PROSITE-ProRule" id="PRU00284"/>
    </source>
</evidence>
<reference evidence="7 8" key="1">
    <citation type="submission" date="2019-03" db="EMBL/GenBank/DDBJ databases">
        <title>Genomic Encyclopedia of Type Strains, Phase IV (KMG-IV): sequencing the most valuable type-strain genomes for metagenomic binning, comparative biology and taxonomic classification.</title>
        <authorList>
            <person name="Goeker M."/>
        </authorList>
    </citation>
    <scope>NUCLEOTIDE SEQUENCE [LARGE SCALE GENOMIC DNA]</scope>
    <source>
        <strain evidence="7 8">LX-B</strain>
    </source>
</reference>
<dbReference type="PANTHER" id="PTHR32089">
    <property type="entry name" value="METHYL-ACCEPTING CHEMOTAXIS PROTEIN MCPB"/>
    <property type="match status" value="1"/>
</dbReference>
<comment type="similarity">
    <text evidence="2">Belongs to the methyl-accepting chemotaxis (MCP) protein family.</text>
</comment>
<keyword evidence="8" id="KW-1185">Reference proteome</keyword>
<feature type="domain" description="Methyl-accepting transducer" evidence="5">
    <location>
        <begin position="274"/>
        <end position="545"/>
    </location>
</feature>
<keyword evidence="4" id="KW-0472">Membrane</keyword>
<dbReference type="SMART" id="SM00304">
    <property type="entry name" value="HAMP"/>
    <property type="match status" value="1"/>
</dbReference>
<name>A0A4R1QQQ1_HYDET</name>
<dbReference type="OrthoDB" id="2489132at2"/>
<dbReference type="InterPro" id="IPR004089">
    <property type="entry name" value="MCPsignal_dom"/>
</dbReference>
<evidence type="ECO:0000256" key="4">
    <source>
        <dbReference type="SAM" id="Phobius"/>
    </source>
</evidence>
<dbReference type="GO" id="GO:0016020">
    <property type="term" value="C:membrane"/>
    <property type="evidence" value="ECO:0007669"/>
    <property type="project" value="InterPro"/>
</dbReference>
<feature type="domain" description="HAMP" evidence="6">
    <location>
        <begin position="203"/>
        <end position="255"/>
    </location>
</feature>
<dbReference type="CDD" id="cd06225">
    <property type="entry name" value="HAMP"/>
    <property type="match status" value="1"/>
</dbReference>
<dbReference type="Pfam" id="PF00015">
    <property type="entry name" value="MCPsignal"/>
    <property type="match status" value="1"/>
</dbReference>
<dbReference type="InterPro" id="IPR003660">
    <property type="entry name" value="HAMP_dom"/>
</dbReference>
<dbReference type="SMART" id="SM00283">
    <property type="entry name" value="MA"/>
    <property type="match status" value="1"/>
</dbReference>
<dbReference type="RefSeq" id="WP_132017448.1">
    <property type="nucleotide sequence ID" value="NZ_SLUN01000051.1"/>
</dbReference>
<gene>
    <name evidence="7" type="ORF">EDC14_105110</name>
</gene>
<dbReference type="PANTHER" id="PTHR32089:SF112">
    <property type="entry name" value="LYSOZYME-LIKE PROTEIN-RELATED"/>
    <property type="match status" value="1"/>
</dbReference>
<dbReference type="AlphaFoldDB" id="A0A4R1QQQ1"/>
<feature type="transmembrane region" description="Helical" evidence="4">
    <location>
        <begin position="21"/>
        <end position="42"/>
    </location>
</feature>
<evidence type="ECO:0000313" key="8">
    <source>
        <dbReference type="Proteomes" id="UP000295008"/>
    </source>
</evidence>
<dbReference type="GO" id="GO:0006935">
    <property type="term" value="P:chemotaxis"/>
    <property type="evidence" value="ECO:0007669"/>
    <property type="project" value="InterPro"/>
</dbReference>
<keyword evidence="4" id="KW-0812">Transmembrane</keyword>
<dbReference type="Pfam" id="PF00672">
    <property type="entry name" value="HAMP"/>
    <property type="match status" value="1"/>
</dbReference>
<dbReference type="InterPro" id="IPR004090">
    <property type="entry name" value="Chemotax_Me-accpt_rcpt"/>
</dbReference>
<dbReference type="Gene3D" id="1.10.287.950">
    <property type="entry name" value="Methyl-accepting chemotaxis protein"/>
    <property type="match status" value="1"/>
</dbReference>
<dbReference type="PROSITE" id="PS50885">
    <property type="entry name" value="HAMP"/>
    <property type="match status" value="1"/>
</dbReference>
<keyword evidence="1 3" id="KW-0807">Transducer</keyword>
<accession>A0A4R1QQQ1</accession>
<evidence type="ECO:0000313" key="7">
    <source>
        <dbReference type="EMBL" id="TCL56159.1"/>
    </source>
</evidence>
<evidence type="ECO:0000259" key="5">
    <source>
        <dbReference type="PROSITE" id="PS50111"/>
    </source>
</evidence>
<dbReference type="GO" id="GO:0007165">
    <property type="term" value="P:signal transduction"/>
    <property type="evidence" value="ECO:0007669"/>
    <property type="project" value="UniProtKB-KW"/>
</dbReference>
<protein>
    <submittedName>
        <fullName evidence="7">Methyl-accepting chemotaxis protein</fullName>
    </submittedName>
</protein>
<proteinExistence type="inferred from homology"/>
<dbReference type="PRINTS" id="PR00260">
    <property type="entry name" value="CHEMTRNSDUCR"/>
</dbReference>
<feature type="transmembrane region" description="Helical" evidence="4">
    <location>
        <begin position="181"/>
        <end position="203"/>
    </location>
</feature>
<dbReference type="Gene3D" id="6.10.340.10">
    <property type="match status" value="1"/>
</dbReference>
<evidence type="ECO:0000259" key="6">
    <source>
        <dbReference type="PROSITE" id="PS50885"/>
    </source>
</evidence>
<evidence type="ECO:0000256" key="2">
    <source>
        <dbReference type="ARBA" id="ARBA00029447"/>
    </source>
</evidence>
<dbReference type="PROSITE" id="PS50111">
    <property type="entry name" value="CHEMOTAXIS_TRANSDUC_2"/>
    <property type="match status" value="1"/>
</dbReference>
<keyword evidence="4" id="KW-1133">Transmembrane helix</keyword>
<evidence type="ECO:0000256" key="1">
    <source>
        <dbReference type="ARBA" id="ARBA00023224"/>
    </source>
</evidence>
<dbReference type="SUPFAM" id="SSF58104">
    <property type="entry name" value="Methyl-accepting chemotaxis protein (MCP) signaling domain"/>
    <property type="match status" value="1"/>
</dbReference>
<dbReference type="EMBL" id="SLUN01000051">
    <property type="protein sequence ID" value="TCL56159.1"/>
    <property type="molecule type" value="Genomic_DNA"/>
</dbReference>
<organism evidence="7 8">
    <name type="scientific">Hydrogenispora ethanolica</name>
    <dbReference type="NCBI Taxonomy" id="1082276"/>
    <lineage>
        <taxon>Bacteria</taxon>
        <taxon>Bacillati</taxon>
        <taxon>Bacillota</taxon>
        <taxon>Hydrogenispora</taxon>
    </lineage>
</organism>
<dbReference type="GO" id="GO:0004888">
    <property type="term" value="F:transmembrane signaling receptor activity"/>
    <property type="evidence" value="ECO:0007669"/>
    <property type="project" value="InterPro"/>
</dbReference>
<comment type="caution">
    <text evidence="7">The sequence shown here is derived from an EMBL/GenBank/DDBJ whole genome shotgun (WGS) entry which is preliminary data.</text>
</comment>
<sequence length="564" mass="60188">MNNPFAKLFQIGQGFLGKRKILPLILMIIGVMTAFLLVQGYLGITIIDTLYNQSSRVFDNSTRDLYNISAVKVDLQQIRSNYLGGLSNSALFSVSPTVADQMAAKIGYLQAEQEATVQSFLKRLEETKIILAEPVTLENYQRLDLNLNYLDGELNTLSNTIRNSAIGTIANTASYSTSAKFITVAILGVSLLVSLLLGLMVAASISRPLQAMHAATQALAVGDLTRDVPVRGCAEISGMAQGLNQAIAGLRELVRGINDQAQALFLASQELKSAASETGRSAGQVATAMEELAVGATEQANHTNQAVVTIEHLSELVRKVTDDTAHIAAASQTVAQSAKTGQHFTKEITEQIEEIYHSAKGVTGVIDELHHKSEEIGEITAVIAGIAEQTTLLALNAAIEAARAGEYGKGFEVVAQETGKLSEQSKRAAGQIAKLAVEMRERTQSAVAAIHEELGKVEKGRELTGQATTQFKGIFKALTQNLEQIDGVAESARTMTASNDRVIQAINTIAAISEESMANTEEVSATSEEQSASVQQVSALAENLAAIADNLKQSVTVFEIKAQS</sequence>